<accession>A0ABS3IDV2</accession>
<dbReference type="Pfam" id="PF01613">
    <property type="entry name" value="Flavin_Reduct"/>
    <property type="match status" value="1"/>
</dbReference>
<keyword evidence="2" id="KW-0812">Transmembrane</keyword>
<keyword evidence="2" id="KW-1133">Transmembrane helix</keyword>
<dbReference type="InterPro" id="IPR002563">
    <property type="entry name" value="Flavin_Rdtase-like_dom"/>
</dbReference>
<dbReference type="Proteomes" id="UP000664617">
    <property type="component" value="Unassembled WGS sequence"/>
</dbReference>
<dbReference type="SMART" id="SM00903">
    <property type="entry name" value="Flavin_Reduct"/>
    <property type="match status" value="1"/>
</dbReference>
<evidence type="ECO:0000256" key="1">
    <source>
        <dbReference type="ARBA" id="ARBA00023002"/>
    </source>
</evidence>
<dbReference type="InterPro" id="IPR012349">
    <property type="entry name" value="Split_barrel_FMN-bd"/>
</dbReference>
<dbReference type="InterPro" id="IPR050268">
    <property type="entry name" value="NADH-dep_flavin_reductase"/>
</dbReference>
<dbReference type="EMBL" id="JAFMPK010000049">
    <property type="protein sequence ID" value="MBO0611224.1"/>
    <property type="molecule type" value="Genomic_DNA"/>
</dbReference>
<proteinExistence type="predicted"/>
<reference evidence="5" key="2">
    <citation type="submission" date="2023-07" db="EMBL/GenBank/DDBJ databases">
        <title>Myceligenerans salitolerans sp. nov., a halotolerant actinomycete isolated from a salt lake in Xinjiang, China.</title>
        <authorList>
            <person name="Guan T."/>
        </authorList>
    </citation>
    <scope>NUCLEOTIDE SEQUENCE [LARGE SCALE GENOMIC DNA]</scope>
    <source>
        <strain evidence="5">XHU 5031</strain>
    </source>
</reference>
<dbReference type="PANTHER" id="PTHR30466">
    <property type="entry name" value="FLAVIN REDUCTASE"/>
    <property type="match status" value="1"/>
</dbReference>
<comment type="caution">
    <text evidence="4">The sequence shown here is derived from an EMBL/GenBank/DDBJ whole genome shotgun (WGS) entry which is preliminary data.</text>
</comment>
<gene>
    <name evidence="4" type="ORF">J0911_19560</name>
</gene>
<feature type="domain" description="Flavin reductase like" evidence="3">
    <location>
        <begin position="12"/>
        <end position="160"/>
    </location>
</feature>
<evidence type="ECO:0000259" key="3">
    <source>
        <dbReference type="SMART" id="SM00903"/>
    </source>
</evidence>
<dbReference type="SUPFAM" id="SSF50475">
    <property type="entry name" value="FMN-binding split barrel"/>
    <property type="match status" value="1"/>
</dbReference>
<dbReference type="RefSeq" id="WP_207277186.1">
    <property type="nucleotide sequence ID" value="NZ_JAFMPK010000049.1"/>
</dbReference>
<evidence type="ECO:0000313" key="5">
    <source>
        <dbReference type="Proteomes" id="UP000664617"/>
    </source>
</evidence>
<protein>
    <submittedName>
        <fullName evidence="4">Flavin reductase family protein</fullName>
    </submittedName>
</protein>
<feature type="transmembrane region" description="Helical" evidence="2">
    <location>
        <begin position="12"/>
        <end position="28"/>
    </location>
</feature>
<name>A0ABS3IDV2_9MICO</name>
<evidence type="ECO:0000313" key="4">
    <source>
        <dbReference type="EMBL" id="MBO0611224.1"/>
    </source>
</evidence>
<sequence>MDLDARHLRTAFGSFVTGVTIVTVGGPVPHAMTANSFTSVSLAPALLLVCVAKDASMHHRLETQEHLGISVLGEGHHREARWFADPTRPRGPAQFADVPTEIGPRTGVPLISAAIATFECRRREMYWGGDHSIVLAEVIDAASPHPDPSALVCLRGKLHRWSARSPVGLEEDSWAT</sequence>
<keyword evidence="2" id="KW-0472">Membrane</keyword>
<dbReference type="PANTHER" id="PTHR30466:SF1">
    <property type="entry name" value="FMN REDUCTASE (NADH) RUTF"/>
    <property type="match status" value="1"/>
</dbReference>
<reference evidence="4 5" key="1">
    <citation type="submission" date="2021-03" db="EMBL/GenBank/DDBJ databases">
        <authorList>
            <person name="Xin L."/>
        </authorList>
    </citation>
    <scope>NUCLEOTIDE SEQUENCE [LARGE SCALE GENOMIC DNA]</scope>
    <source>
        <strain evidence="4 5">XHU 5031</strain>
    </source>
</reference>
<evidence type="ECO:0000256" key="2">
    <source>
        <dbReference type="SAM" id="Phobius"/>
    </source>
</evidence>
<organism evidence="4 5">
    <name type="scientific">Myceligenerans salitolerans</name>
    <dbReference type="NCBI Taxonomy" id="1230528"/>
    <lineage>
        <taxon>Bacteria</taxon>
        <taxon>Bacillati</taxon>
        <taxon>Actinomycetota</taxon>
        <taxon>Actinomycetes</taxon>
        <taxon>Micrococcales</taxon>
        <taxon>Promicromonosporaceae</taxon>
        <taxon>Myceligenerans</taxon>
    </lineage>
</organism>
<keyword evidence="5" id="KW-1185">Reference proteome</keyword>
<dbReference type="Gene3D" id="2.30.110.10">
    <property type="entry name" value="Electron Transport, Fmn-binding Protein, Chain A"/>
    <property type="match status" value="1"/>
</dbReference>
<keyword evidence="1" id="KW-0560">Oxidoreductase</keyword>